<organism evidence="1 2">
    <name type="scientific">Entomophthora muscae</name>
    <dbReference type="NCBI Taxonomy" id="34485"/>
    <lineage>
        <taxon>Eukaryota</taxon>
        <taxon>Fungi</taxon>
        <taxon>Fungi incertae sedis</taxon>
        <taxon>Zoopagomycota</taxon>
        <taxon>Entomophthoromycotina</taxon>
        <taxon>Entomophthoromycetes</taxon>
        <taxon>Entomophthorales</taxon>
        <taxon>Entomophthoraceae</taxon>
        <taxon>Entomophthora</taxon>
    </lineage>
</organism>
<name>A0ACC2UAL0_9FUNG</name>
<keyword evidence="2" id="KW-1185">Reference proteome</keyword>
<dbReference type="EMBL" id="QTSX02000928">
    <property type="protein sequence ID" value="KAJ9083819.1"/>
    <property type="molecule type" value="Genomic_DNA"/>
</dbReference>
<reference evidence="1" key="1">
    <citation type="submission" date="2022-04" db="EMBL/GenBank/DDBJ databases">
        <title>Genome of the entomopathogenic fungus Entomophthora muscae.</title>
        <authorList>
            <person name="Elya C."/>
            <person name="Lovett B.R."/>
            <person name="Lee E."/>
            <person name="Macias A.M."/>
            <person name="Hajek A.E."/>
            <person name="De Bivort B.L."/>
            <person name="Kasson M.T."/>
            <person name="De Fine Licht H.H."/>
            <person name="Stajich J.E."/>
        </authorList>
    </citation>
    <scope>NUCLEOTIDE SEQUENCE</scope>
    <source>
        <strain evidence="1">Berkeley</strain>
    </source>
</reference>
<sequence>MKKVNVIQRFATAYNPCCNGLTKKFNKTLVATLKKCTGYQSTLREDTLPAALQNYCAKVHSMTKVSPFEVIYRVKLPEIQPPIMPRLQYMNGLCEDA</sequence>
<accession>A0ACC2UAL0</accession>
<proteinExistence type="predicted"/>
<evidence type="ECO:0000313" key="1">
    <source>
        <dbReference type="EMBL" id="KAJ9083819.1"/>
    </source>
</evidence>
<gene>
    <name evidence="1" type="ORF">DSO57_1030957</name>
</gene>
<comment type="caution">
    <text evidence="1">The sequence shown here is derived from an EMBL/GenBank/DDBJ whole genome shotgun (WGS) entry which is preliminary data.</text>
</comment>
<dbReference type="Proteomes" id="UP001165960">
    <property type="component" value="Unassembled WGS sequence"/>
</dbReference>
<protein>
    <submittedName>
        <fullName evidence="1">Uncharacterized protein</fullName>
    </submittedName>
</protein>
<evidence type="ECO:0000313" key="2">
    <source>
        <dbReference type="Proteomes" id="UP001165960"/>
    </source>
</evidence>